<comment type="caution">
    <text evidence="1">The sequence shown here is derived from an EMBL/GenBank/DDBJ whole genome shotgun (WGS) entry which is preliminary data.</text>
</comment>
<accession>A0ACC1M113</accession>
<organism evidence="1 2">
    <name type="scientific">Coemansia aciculifera</name>
    <dbReference type="NCBI Taxonomy" id="417176"/>
    <lineage>
        <taxon>Eukaryota</taxon>
        <taxon>Fungi</taxon>
        <taxon>Fungi incertae sedis</taxon>
        <taxon>Zoopagomycota</taxon>
        <taxon>Kickxellomycotina</taxon>
        <taxon>Kickxellomycetes</taxon>
        <taxon>Kickxellales</taxon>
        <taxon>Kickxellaceae</taxon>
        <taxon>Coemansia</taxon>
    </lineage>
</organism>
<protein>
    <submittedName>
        <fullName evidence="1">Ccr4 associated factor</fullName>
    </submittedName>
</protein>
<keyword evidence="2" id="KW-1185">Reference proteome</keyword>
<proteinExistence type="predicted"/>
<reference evidence="1" key="1">
    <citation type="submission" date="2022-07" db="EMBL/GenBank/DDBJ databases">
        <title>Phylogenomic reconstructions and comparative analyses of Kickxellomycotina fungi.</title>
        <authorList>
            <person name="Reynolds N.K."/>
            <person name="Stajich J.E."/>
            <person name="Barry K."/>
            <person name="Grigoriev I.V."/>
            <person name="Crous P."/>
            <person name="Smith M.E."/>
        </authorList>
    </citation>
    <scope>NUCLEOTIDE SEQUENCE</scope>
    <source>
        <strain evidence="1">CBS 190363</strain>
    </source>
</reference>
<evidence type="ECO:0000313" key="2">
    <source>
        <dbReference type="Proteomes" id="UP001139981"/>
    </source>
</evidence>
<sequence length="371" mass="39608">MHIITAGRGARAALTTLGRRRCFMTTRSATELSRELDTQASYATLEGRSVISVSGADAQTFLQGMQCNDMARALGSGGMFTGFLAPQGRMVADAFLYAAPEGFLIEVDQRVSARVLKTLQFYRLRANVTIRDASAEHAIWSVWGGKGDPAAPLNVARTGAAAGTVDSRAPHMGLRLVMGSHLQPSLPAHYSQQSSSDVQLRRILRGVAEGADDFVSGVAVPLECNLDYMGGVHFSKGCYVGQELTIRTHHRGVVRKRLFPVLLGPMELPLSADVGATCMLARPGADIVCVRADDAPRPRRAAAPGRLGSVVGNVGLAMLRIDDVTAYEAGANVSFEAVTTNKECVQARPWTPAWWPQEKGQSSATATTPDA</sequence>
<dbReference type="EMBL" id="JANBVB010001043">
    <property type="protein sequence ID" value="KAJ2891264.1"/>
    <property type="molecule type" value="Genomic_DNA"/>
</dbReference>
<dbReference type="Proteomes" id="UP001139981">
    <property type="component" value="Unassembled WGS sequence"/>
</dbReference>
<evidence type="ECO:0000313" key="1">
    <source>
        <dbReference type="EMBL" id="KAJ2891264.1"/>
    </source>
</evidence>
<gene>
    <name evidence="1" type="primary">CAF17</name>
    <name evidence="1" type="ORF">IWW38_003699</name>
</gene>
<name>A0ACC1M113_9FUNG</name>